<keyword evidence="3" id="KW-1185">Reference proteome</keyword>
<evidence type="ECO:0000256" key="1">
    <source>
        <dbReference type="SAM" id="Phobius"/>
    </source>
</evidence>
<accession>A0A2U8DV42</accession>
<feature type="transmembrane region" description="Helical" evidence="1">
    <location>
        <begin position="27"/>
        <end position="53"/>
    </location>
</feature>
<name>A0A2U8DV42_9CLOT</name>
<dbReference type="Proteomes" id="UP000244910">
    <property type="component" value="Chromosome"/>
</dbReference>
<dbReference type="RefSeq" id="WP_032079734.1">
    <property type="nucleotide sequence ID" value="NZ_CP020953.1"/>
</dbReference>
<keyword evidence="1" id="KW-1133">Transmembrane helix</keyword>
<sequence>MISVCIGTICNMNHYKITGYDARGYGFLPAVIALLLTFIMALISVVSSNYGIITNKDPFRGMF</sequence>
<reference evidence="3" key="1">
    <citation type="submission" date="2017-04" db="EMBL/GenBank/DDBJ databases">
        <authorList>
            <person name="Song Y."/>
            <person name="Cho B.-K."/>
        </authorList>
    </citation>
    <scope>NUCLEOTIDE SEQUENCE [LARGE SCALE GENOMIC DNA]</scope>
    <source>
        <strain evidence="3">SL1</strain>
    </source>
</reference>
<dbReference type="EMBL" id="CP020953">
    <property type="protein sequence ID" value="AWI06331.1"/>
    <property type="molecule type" value="Genomic_DNA"/>
</dbReference>
<proteinExistence type="predicted"/>
<evidence type="ECO:0000313" key="3">
    <source>
        <dbReference type="Proteomes" id="UP000244910"/>
    </source>
</evidence>
<evidence type="ECO:0000313" key="2">
    <source>
        <dbReference type="EMBL" id="AWI06331.1"/>
    </source>
</evidence>
<dbReference type="AlphaFoldDB" id="A0A2U8DV42"/>
<keyword evidence="1" id="KW-0472">Membrane</keyword>
<keyword evidence="1" id="KW-0812">Transmembrane</keyword>
<organism evidence="2 3">
    <name type="scientific">Clostridium drakei</name>
    <dbReference type="NCBI Taxonomy" id="332101"/>
    <lineage>
        <taxon>Bacteria</taxon>
        <taxon>Bacillati</taxon>
        <taxon>Bacillota</taxon>
        <taxon>Clostridia</taxon>
        <taxon>Eubacteriales</taxon>
        <taxon>Clostridiaceae</taxon>
        <taxon>Clostridium</taxon>
    </lineage>
</organism>
<gene>
    <name evidence="2" type="ORF">B9W14_18075</name>
</gene>
<protein>
    <submittedName>
        <fullName evidence="2">Uncharacterized protein</fullName>
    </submittedName>
</protein>
<dbReference type="KEGG" id="cdrk:B9W14_18075"/>